<evidence type="ECO:0000256" key="11">
    <source>
        <dbReference type="PIRSR" id="PIRSR601382-1"/>
    </source>
</evidence>
<evidence type="ECO:0000256" key="13">
    <source>
        <dbReference type="PIRSR" id="PIRSR601382-3"/>
    </source>
</evidence>
<evidence type="ECO:0000256" key="3">
    <source>
        <dbReference type="ARBA" id="ARBA00007658"/>
    </source>
</evidence>
<feature type="disulfide bond" evidence="13">
    <location>
        <begin position="359"/>
        <end position="388"/>
    </location>
</feature>
<feature type="binding site" evidence="12">
    <location>
        <position position="535"/>
    </location>
    <ligand>
        <name>Ca(2+)</name>
        <dbReference type="ChEBI" id="CHEBI:29108"/>
    </ligand>
</feature>
<keyword evidence="7" id="KW-0325">Glycoprotein</keyword>
<dbReference type="Pfam" id="PF01532">
    <property type="entry name" value="Glyco_hydro_47"/>
    <property type="match status" value="1"/>
</dbReference>
<accession>G1X5C8</accession>
<evidence type="ECO:0000256" key="8">
    <source>
        <dbReference type="ARBA" id="ARBA00023295"/>
    </source>
</evidence>
<feature type="active site" evidence="11">
    <location>
        <position position="292"/>
    </location>
</feature>
<evidence type="ECO:0000256" key="4">
    <source>
        <dbReference type="ARBA" id="ARBA00022729"/>
    </source>
</evidence>
<sequence>MLARRSRVAVAFVLACGFYLFHRAFFSSPGGIGFNFIIPHDIRIQYPFEEKGTNARDAKKAEAVKEVMRRTWKLYKERAWGFDEIKPVSGKSRNSRNGWGATIIDSMTTAAIMGLTDVFAEQYDWVVNHVDFNKAEGLVDPFETTIRYLGALVSSVDLLEAGIIPPPSPLFRQEILKQAKTLADNLGPGFDTPTGMIWPRVNFTEARGMDMSGRRHQHAAVHLARAGSHWLEYSTLSHLTGDRIYLKNSTKAWDCLVFNKRGEPWPGILQSPRSIWTGLPVGATRTLGAPDDSHYEYLIKAHLLDPNGSTKDHARRWYQAMTSAQKHLSSTTKSESNPHTFLLSYSKDRYENTMGHLTCFIGGNILLGAKYLSQPSLLSFGEALIEGCHHSYDSMPSKIGPESWSWMPRESHLRPPHFPGPVALSQKEMYEKTGIWVTVTNYNLRPEVVESYFYGWRITGEEKYRQWAWEAFEAIVKATETEWGYSEVEDVTEVRKGRNLRDTSESFWSAETLKYLYLIFEDPELCSLDKWVFNTAHLPGQYLRDDDSSCLDISTDLDRRHWAKIGGTIRSQISLTIGNTQQIETGNRRSARECILTPTVEFERYVDEEEASKKKPKK</sequence>
<evidence type="ECO:0000256" key="9">
    <source>
        <dbReference type="ARBA" id="ARBA00047669"/>
    </source>
</evidence>
<dbReference type="OrthoDB" id="8118055at2759"/>
<dbReference type="PRINTS" id="PR00747">
    <property type="entry name" value="GLYHDRLASE47"/>
</dbReference>
<keyword evidence="16" id="KW-1185">Reference proteome</keyword>
<keyword evidence="12" id="KW-0106">Calcium</keyword>
<dbReference type="GeneID" id="22891293"/>
<dbReference type="InterPro" id="IPR012341">
    <property type="entry name" value="6hp_glycosidase-like_sf"/>
</dbReference>
<dbReference type="SUPFAM" id="SSF48225">
    <property type="entry name" value="Seven-hairpin glycosidases"/>
    <property type="match status" value="1"/>
</dbReference>
<keyword evidence="4" id="KW-0732">Signal</keyword>
<dbReference type="PANTHER" id="PTHR11742">
    <property type="entry name" value="MANNOSYL-OLIGOSACCHARIDE ALPHA-1,2-MANNOSIDASE-RELATED"/>
    <property type="match status" value="1"/>
</dbReference>
<dbReference type="STRING" id="756982.G1X5C8"/>
<evidence type="ECO:0000256" key="10">
    <source>
        <dbReference type="ARBA" id="ARBA00048605"/>
    </source>
</evidence>
<evidence type="ECO:0000256" key="7">
    <source>
        <dbReference type="ARBA" id="ARBA00023180"/>
    </source>
</evidence>
<dbReference type="eggNOG" id="KOG2204">
    <property type="taxonomic scope" value="Eukaryota"/>
</dbReference>
<dbReference type="GO" id="GO:0036503">
    <property type="term" value="P:ERAD pathway"/>
    <property type="evidence" value="ECO:0007669"/>
    <property type="project" value="UniProtKB-ARBA"/>
</dbReference>
<evidence type="ECO:0000256" key="2">
    <source>
        <dbReference type="ARBA" id="ARBA00004922"/>
    </source>
</evidence>
<dbReference type="GO" id="GO:0005975">
    <property type="term" value="P:carbohydrate metabolic process"/>
    <property type="evidence" value="ECO:0007669"/>
    <property type="project" value="InterPro"/>
</dbReference>
<keyword evidence="12" id="KW-0479">Metal-binding</keyword>
<comment type="caution">
    <text evidence="15">The sequence shown here is derived from an EMBL/GenBank/DDBJ whole genome shotgun (WGS) entry which is preliminary data.</text>
</comment>
<evidence type="ECO:0000256" key="12">
    <source>
        <dbReference type="PIRSR" id="PIRSR601382-2"/>
    </source>
</evidence>
<evidence type="ECO:0000256" key="1">
    <source>
        <dbReference type="ARBA" id="ARBA00001913"/>
    </source>
</evidence>
<dbReference type="GO" id="GO:0016020">
    <property type="term" value="C:membrane"/>
    <property type="evidence" value="ECO:0007669"/>
    <property type="project" value="InterPro"/>
</dbReference>
<dbReference type="GO" id="GO:0005509">
    <property type="term" value="F:calcium ion binding"/>
    <property type="evidence" value="ECO:0007669"/>
    <property type="project" value="InterPro"/>
</dbReference>
<comment type="pathway">
    <text evidence="2">Protein modification; protein glycosylation.</text>
</comment>
<dbReference type="InParanoid" id="G1X5C8"/>
<dbReference type="EMBL" id="ADOT01000083">
    <property type="protein sequence ID" value="EGX51673.1"/>
    <property type="molecule type" value="Genomic_DNA"/>
</dbReference>
<dbReference type="GO" id="GO:0004571">
    <property type="term" value="F:mannosyl-oligosaccharide 1,2-alpha-mannosidase activity"/>
    <property type="evidence" value="ECO:0007669"/>
    <property type="project" value="UniProtKB-EC"/>
</dbReference>
<feature type="active site" evidence="11">
    <location>
        <position position="447"/>
    </location>
</feature>
<evidence type="ECO:0000256" key="14">
    <source>
        <dbReference type="RuleBase" id="RU361193"/>
    </source>
</evidence>
<evidence type="ECO:0000313" key="15">
    <source>
        <dbReference type="EMBL" id="EGX51673.1"/>
    </source>
</evidence>
<comment type="similarity">
    <text evidence="3 14">Belongs to the glycosyl hydrolase 47 family.</text>
</comment>
<feature type="active site" description="Proton donor" evidence="11">
    <location>
        <position position="402"/>
    </location>
</feature>
<organism evidence="15 16">
    <name type="scientific">Arthrobotrys oligospora (strain ATCC 24927 / CBS 115.81 / DSM 1491)</name>
    <name type="common">Nematode-trapping fungus</name>
    <name type="synonym">Didymozoophaga oligospora</name>
    <dbReference type="NCBI Taxonomy" id="756982"/>
    <lineage>
        <taxon>Eukaryota</taxon>
        <taxon>Fungi</taxon>
        <taxon>Dikarya</taxon>
        <taxon>Ascomycota</taxon>
        <taxon>Pezizomycotina</taxon>
        <taxon>Orbiliomycetes</taxon>
        <taxon>Orbiliales</taxon>
        <taxon>Orbiliaceae</taxon>
        <taxon>Orbilia</taxon>
        <taxon>Orbilia oligospora</taxon>
    </lineage>
</organism>
<dbReference type="RefSeq" id="XP_011119690.1">
    <property type="nucleotide sequence ID" value="XM_011121388.1"/>
</dbReference>
<evidence type="ECO:0000256" key="6">
    <source>
        <dbReference type="ARBA" id="ARBA00023157"/>
    </source>
</evidence>
<dbReference type="OMA" id="LLEGCHH"/>
<dbReference type="EC" id="3.2.1.-" evidence="14"/>
<dbReference type="GO" id="GO:0005783">
    <property type="term" value="C:endoplasmic reticulum"/>
    <property type="evidence" value="ECO:0007669"/>
    <property type="project" value="TreeGrafter"/>
</dbReference>
<dbReference type="AlphaFoldDB" id="G1X5C8"/>
<keyword evidence="5 14" id="KW-0378">Hydrolase</keyword>
<comment type="cofactor">
    <cofactor evidence="1 12">
        <name>Ca(2+)</name>
        <dbReference type="ChEBI" id="CHEBI:29108"/>
    </cofactor>
</comment>
<keyword evidence="8 14" id="KW-0326">Glycosidase</keyword>
<reference evidence="15 16" key="1">
    <citation type="journal article" date="2011" name="PLoS Pathog.">
        <title>Genomic and proteomic analyses of the fungus Arthrobotrys oligospora provide insights into nematode-trap formation.</title>
        <authorList>
            <person name="Yang J."/>
            <person name="Wang L."/>
            <person name="Ji X."/>
            <person name="Feng Y."/>
            <person name="Li X."/>
            <person name="Zou C."/>
            <person name="Xu J."/>
            <person name="Ren Y."/>
            <person name="Mi Q."/>
            <person name="Wu J."/>
            <person name="Liu S."/>
            <person name="Liu Y."/>
            <person name="Huang X."/>
            <person name="Wang H."/>
            <person name="Niu X."/>
            <person name="Li J."/>
            <person name="Liang L."/>
            <person name="Luo Y."/>
            <person name="Ji K."/>
            <person name="Zhou W."/>
            <person name="Yu Z."/>
            <person name="Li G."/>
            <person name="Liu Y."/>
            <person name="Li L."/>
            <person name="Qiao M."/>
            <person name="Feng L."/>
            <person name="Zhang K.-Q."/>
        </authorList>
    </citation>
    <scope>NUCLEOTIDE SEQUENCE [LARGE SCALE GENOMIC DNA]</scope>
    <source>
        <strain evidence="16">ATCC 24927 / CBS 115.81 / DSM 1491</strain>
    </source>
</reference>
<dbReference type="InterPro" id="IPR050749">
    <property type="entry name" value="Glycosyl_Hydrolase_47"/>
</dbReference>
<comment type="catalytic activity">
    <reaction evidence="10">
        <text>N(4)-(alpha-D-Man-(1-&gt;2)-alpha-D-Man-(1-&gt;2)-alpha-D-Man-(1-&gt;3)-[alpha-D-Man-(1-&gt;2)-alpha-D-Man-(1-&gt;3)-[alpha-D-Man-(1-&gt;2)-alpha-D-Man-(1-&gt;6)]-alpha-D-Man-(1-&gt;6)]-beta-D-Man-(1-&gt;4)-beta-D-GlcNAc-(1-&gt;4)-beta-D-GlcNAc)-L-asparaginyl-[protein] (N-glucan mannose isomer 9A1,2,3B1,2,3) + 4 H2O = N(4)-(alpha-D-Man-(1-&gt;3)-[alpha-D-Man-(1-&gt;3)-[alpha-D-Man-(1-&gt;6)]-alpha-D-Man-(1-&gt;6)]-beta-D-Man-(1-&gt;4)-beta-D-GlcNAc-(1-&gt;4)-beta-D-GlcNAc)-L-asparaginyl-[protein] (N-glucan mannose isomer 5A1,2) + 4 beta-D-mannose</text>
        <dbReference type="Rhea" id="RHEA:56008"/>
        <dbReference type="Rhea" id="RHEA-COMP:14356"/>
        <dbReference type="Rhea" id="RHEA-COMP:14367"/>
        <dbReference type="ChEBI" id="CHEBI:15377"/>
        <dbReference type="ChEBI" id="CHEBI:28563"/>
        <dbReference type="ChEBI" id="CHEBI:59087"/>
        <dbReference type="ChEBI" id="CHEBI:139493"/>
        <dbReference type="EC" id="3.2.1.113"/>
    </reaction>
</comment>
<evidence type="ECO:0000313" key="16">
    <source>
        <dbReference type="Proteomes" id="UP000008784"/>
    </source>
</evidence>
<dbReference type="Proteomes" id="UP000008784">
    <property type="component" value="Unassembled WGS sequence"/>
</dbReference>
<dbReference type="InterPro" id="IPR036026">
    <property type="entry name" value="Seven-hairpin_glycosidases"/>
</dbReference>
<proteinExistence type="inferred from homology"/>
<dbReference type="Gene3D" id="1.50.10.10">
    <property type="match status" value="1"/>
</dbReference>
<name>G1X5C8_ARTOA</name>
<evidence type="ECO:0000256" key="5">
    <source>
        <dbReference type="ARBA" id="ARBA00022801"/>
    </source>
</evidence>
<protein>
    <recommendedName>
        <fullName evidence="14">alpha-1,2-Mannosidase</fullName>
        <ecNumber evidence="14">3.2.1.-</ecNumber>
    </recommendedName>
</protein>
<gene>
    <name evidence="15" type="ORF">AOL_s00054g72</name>
</gene>
<dbReference type="PANTHER" id="PTHR11742:SF101">
    <property type="entry name" value="MANNOSYL-OLIGOSACCHARIDE ALPHA-1,2-MANNOSIDASE 1B"/>
    <property type="match status" value="1"/>
</dbReference>
<dbReference type="InterPro" id="IPR001382">
    <property type="entry name" value="Glyco_hydro_47"/>
</dbReference>
<comment type="catalytic activity">
    <reaction evidence="9">
        <text>N(4)-(alpha-D-Man-(1-&gt;2)-alpha-D-Man-(1-&gt;2)-alpha-D-Man-(1-&gt;3)-[alpha-D-Man-(1-&gt;3)-[alpha-D-Man-(1-&gt;2)-alpha-D-Man-(1-&gt;6)]-alpha-D-Man-(1-&gt;6)]-beta-D-Man-(1-&gt;4)-beta-D-GlcNAc-(1-&gt;4)-beta-D-GlcNAc)-L-asparaginyl-[protein] (N-glucan mannose isomer 8A1,2,3B1,3) + 3 H2O = N(4)-(alpha-D-Man-(1-&gt;3)-[alpha-D-Man-(1-&gt;3)-[alpha-D-Man-(1-&gt;6)]-alpha-D-Man-(1-&gt;6)]-beta-D-Man-(1-&gt;4)-beta-D-GlcNAc-(1-&gt;4)-beta-D-GlcNAc)-L-asparaginyl-[protein] (N-glucan mannose isomer 5A1,2) + 3 beta-D-mannose</text>
        <dbReference type="Rhea" id="RHEA:56028"/>
        <dbReference type="Rhea" id="RHEA-COMP:14358"/>
        <dbReference type="Rhea" id="RHEA-COMP:14367"/>
        <dbReference type="ChEBI" id="CHEBI:15377"/>
        <dbReference type="ChEBI" id="CHEBI:28563"/>
        <dbReference type="ChEBI" id="CHEBI:59087"/>
        <dbReference type="ChEBI" id="CHEBI:60628"/>
        <dbReference type="EC" id="3.2.1.113"/>
    </reaction>
</comment>
<feature type="active site" description="Proton donor" evidence="11">
    <location>
        <position position="143"/>
    </location>
</feature>
<dbReference type="UniPathway" id="UPA00378"/>
<keyword evidence="6 13" id="KW-1015">Disulfide bond</keyword>
<dbReference type="HOGENOM" id="CLU_003818_0_0_1"/>